<gene>
    <name evidence="10" type="ORF">BKD30_14710</name>
</gene>
<dbReference type="STRING" id="554083.BKD30_14710"/>
<feature type="transmembrane region" description="Helical" evidence="7">
    <location>
        <begin position="266"/>
        <end position="287"/>
    </location>
</feature>
<dbReference type="Pfam" id="PF00528">
    <property type="entry name" value="BPD_transp_1"/>
    <property type="match status" value="1"/>
</dbReference>
<evidence type="ECO:0000313" key="11">
    <source>
        <dbReference type="Proteomes" id="UP000187085"/>
    </source>
</evidence>
<feature type="transmembrane region" description="Helical" evidence="7">
    <location>
        <begin position="93"/>
        <end position="122"/>
    </location>
</feature>
<comment type="subcellular location">
    <subcellularLocation>
        <location evidence="1 7">Cell membrane</location>
        <topology evidence="1 7">Multi-pass membrane protein</topology>
    </subcellularLocation>
</comment>
<accession>A0A1R1L6E1</accession>
<keyword evidence="3" id="KW-1003">Cell membrane</keyword>
<proteinExistence type="inferred from homology"/>
<evidence type="ECO:0000256" key="5">
    <source>
        <dbReference type="ARBA" id="ARBA00022989"/>
    </source>
</evidence>
<evidence type="ECO:0000256" key="6">
    <source>
        <dbReference type="ARBA" id="ARBA00023136"/>
    </source>
</evidence>
<evidence type="ECO:0000256" key="8">
    <source>
        <dbReference type="SAM" id="MobiDB-lite"/>
    </source>
</evidence>
<sequence length="301" mass="33007">MTSPERLATLPPPARGTDPVERNRPVRRGSVAGVLLTYVVLIAGFLITIGPFVLSVMTALKTPRQFASRSALAPPDPVTLENFTALFSADYSFIAPIAVTAQVVVLVLVGQLVFSVLAAYAFARVEFPFRDALFWVYLATLMIPQVVTVIPLYTLFSQIGLRNTFWALVLPFLFGSPYAIFLLREYFRSIPQDILDAARLDGAGTGRILVSIVVPLSRGILATLAIITVVAHWNNFLWPLIITTGPTWQTLTVATSNLQTQYNGNWTLVMAATTIALAPLLILYAIFQRHIISSIAITGFR</sequence>
<evidence type="ECO:0000256" key="2">
    <source>
        <dbReference type="ARBA" id="ARBA00022448"/>
    </source>
</evidence>
<feature type="transmembrane region" description="Helical" evidence="7">
    <location>
        <begin position="165"/>
        <end position="187"/>
    </location>
</feature>
<evidence type="ECO:0000259" key="9">
    <source>
        <dbReference type="PROSITE" id="PS50928"/>
    </source>
</evidence>
<keyword evidence="5 7" id="KW-1133">Transmembrane helix</keyword>
<organism evidence="10 11">
    <name type="scientific">Tersicoccus phoenicis</name>
    <dbReference type="NCBI Taxonomy" id="554083"/>
    <lineage>
        <taxon>Bacteria</taxon>
        <taxon>Bacillati</taxon>
        <taxon>Actinomycetota</taxon>
        <taxon>Actinomycetes</taxon>
        <taxon>Micrococcales</taxon>
        <taxon>Micrococcaceae</taxon>
        <taxon>Tersicoccus</taxon>
    </lineage>
</organism>
<dbReference type="SUPFAM" id="SSF161098">
    <property type="entry name" value="MetI-like"/>
    <property type="match status" value="1"/>
</dbReference>
<keyword evidence="11" id="KW-1185">Reference proteome</keyword>
<feature type="region of interest" description="Disordered" evidence="8">
    <location>
        <begin position="1"/>
        <end position="24"/>
    </location>
</feature>
<feature type="domain" description="ABC transmembrane type-1" evidence="9">
    <location>
        <begin position="97"/>
        <end position="287"/>
    </location>
</feature>
<evidence type="ECO:0000256" key="3">
    <source>
        <dbReference type="ARBA" id="ARBA00022475"/>
    </source>
</evidence>
<dbReference type="OrthoDB" id="3524874at2"/>
<protein>
    <submittedName>
        <fullName evidence="10">Sugar ABC transporter permease</fullName>
    </submittedName>
</protein>
<evidence type="ECO:0000256" key="1">
    <source>
        <dbReference type="ARBA" id="ARBA00004651"/>
    </source>
</evidence>
<name>A0A1R1L6E1_9MICC</name>
<dbReference type="PROSITE" id="PS50928">
    <property type="entry name" value="ABC_TM1"/>
    <property type="match status" value="1"/>
</dbReference>
<dbReference type="GO" id="GO:0055085">
    <property type="term" value="P:transmembrane transport"/>
    <property type="evidence" value="ECO:0007669"/>
    <property type="project" value="InterPro"/>
</dbReference>
<dbReference type="Gene3D" id="1.10.3720.10">
    <property type="entry name" value="MetI-like"/>
    <property type="match status" value="1"/>
</dbReference>
<reference evidence="10 11" key="1">
    <citation type="submission" date="2016-12" db="EMBL/GenBank/DDBJ databases">
        <title>Draft genome of Tersicoccus phoenicis 1P05MA.</title>
        <authorList>
            <person name="Nakajima Y."/>
            <person name="Yoshizawa S."/>
            <person name="Nakamura K."/>
            <person name="Ogura Y."/>
            <person name="Hayashi T."/>
            <person name="Kogure K."/>
        </authorList>
    </citation>
    <scope>NUCLEOTIDE SEQUENCE [LARGE SCALE GENOMIC DNA]</scope>
    <source>
        <strain evidence="10 11">1p05MA</strain>
    </source>
</reference>
<dbReference type="EMBL" id="MRDE01000081">
    <property type="protein sequence ID" value="OMH23106.1"/>
    <property type="molecule type" value="Genomic_DNA"/>
</dbReference>
<evidence type="ECO:0000256" key="4">
    <source>
        <dbReference type="ARBA" id="ARBA00022692"/>
    </source>
</evidence>
<dbReference type="Proteomes" id="UP000187085">
    <property type="component" value="Unassembled WGS sequence"/>
</dbReference>
<keyword evidence="2 7" id="KW-0813">Transport</keyword>
<dbReference type="AlphaFoldDB" id="A0A1R1L6E1"/>
<dbReference type="InterPro" id="IPR000515">
    <property type="entry name" value="MetI-like"/>
</dbReference>
<comment type="similarity">
    <text evidence="7">Belongs to the binding-protein-dependent transport system permease family.</text>
</comment>
<keyword evidence="4 7" id="KW-0812">Transmembrane</keyword>
<feature type="transmembrane region" description="Helical" evidence="7">
    <location>
        <begin position="208"/>
        <end position="233"/>
    </location>
</feature>
<dbReference type="PANTHER" id="PTHR43744:SF12">
    <property type="entry name" value="ABC TRANSPORTER PERMEASE PROTEIN MG189-RELATED"/>
    <property type="match status" value="1"/>
</dbReference>
<dbReference type="RefSeq" id="WP_076705783.1">
    <property type="nucleotide sequence ID" value="NZ_MRDE01000081.1"/>
</dbReference>
<dbReference type="PANTHER" id="PTHR43744">
    <property type="entry name" value="ABC TRANSPORTER PERMEASE PROTEIN MG189-RELATED-RELATED"/>
    <property type="match status" value="1"/>
</dbReference>
<comment type="caution">
    <text evidence="10">The sequence shown here is derived from an EMBL/GenBank/DDBJ whole genome shotgun (WGS) entry which is preliminary data.</text>
</comment>
<evidence type="ECO:0000313" key="10">
    <source>
        <dbReference type="EMBL" id="OMH23106.1"/>
    </source>
</evidence>
<evidence type="ECO:0000256" key="7">
    <source>
        <dbReference type="RuleBase" id="RU363032"/>
    </source>
</evidence>
<dbReference type="GO" id="GO:0005886">
    <property type="term" value="C:plasma membrane"/>
    <property type="evidence" value="ECO:0007669"/>
    <property type="project" value="UniProtKB-SubCell"/>
</dbReference>
<keyword evidence="6 7" id="KW-0472">Membrane</keyword>
<feature type="transmembrane region" description="Helical" evidence="7">
    <location>
        <begin position="134"/>
        <end position="153"/>
    </location>
</feature>
<dbReference type="CDD" id="cd06261">
    <property type="entry name" value="TM_PBP2"/>
    <property type="match status" value="1"/>
</dbReference>
<dbReference type="InterPro" id="IPR035906">
    <property type="entry name" value="MetI-like_sf"/>
</dbReference>
<feature type="transmembrane region" description="Helical" evidence="7">
    <location>
        <begin position="31"/>
        <end position="54"/>
    </location>
</feature>